<feature type="binding site" evidence="7">
    <location>
        <position position="87"/>
    </location>
    <ligand>
        <name>Zn(2+)</name>
        <dbReference type="ChEBI" id="CHEBI:29105"/>
        <note>catalytic</note>
    </ligand>
</feature>
<gene>
    <name evidence="7" type="primary">ybeY</name>
    <name evidence="8" type="ORF">A2V49_00400</name>
</gene>
<sequence length="112" mass="12882">MSNKILDDIKKDIVITVKLSTDKIVKKLNKKYLKRDYPTDVLSFDIKQDEGDNYYLGDIIVNIDKAKKQANKYNNTFEEEVAELASHGILHLLGVHHEDDDDNSVHGIKKVR</sequence>
<dbReference type="Proteomes" id="UP000178615">
    <property type="component" value="Unassembled WGS sequence"/>
</dbReference>
<keyword evidence="7" id="KW-0698">rRNA processing</keyword>
<evidence type="ECO:0000256" key="3">
    <source>
        <dbReference type="ARBA" id="ARBA00022723"/>
    </source>
</evidence>
<evidence type="ECO:0000256" key="4">
    <source>
        <dbReference type="ARBA" id="ARBA00022759"/>
    </source>
</evidence>
<dbReference type="GO" id="GO:0005737">
    <property type="term" value="C:cytoplasm"/>
    <property type="evidence" value="ECO:0007669"/>
    <property type="project" value="UniProtKB-SubCell"/>
</dbReference>
<evidence type="ECO:0000256" key="7">
    <source>
        <dbReference type="HAMAP-Rule" id="MF_00009"/>
    </source>
</evidence>
<dbReference type="NCBIfam" id="TIGR00043">
    <property type="entry name" value="rRNA maturation RNase YbeY"/>
    <property type="match status" value="1"/>
</dbReference>
<dbReference type="EC" id="3.1.-.-" evidence="7"/>
<dbReference type="AlphaFoldDB" id="A0A1F4UNE1"/>
<dbReference type="GO" id="GO:0008270">
    <property type="term" value="F:zinc ion binding"/>
    <property type="evidence" value="ECO:0007669"/>
    <property type="project" value="UniProtKB-UniRule"/>
</dbReference>
<keyword evidence="2 7" id="KW-0540">Nuclease</keyword>
<dbReference type="InterPro" id="IPR002036">
    <property type="entry name" value="YbeY"/>
</dbReference>
<dbReference type="GO" id="GO:0004521">
    <property type="term" value="F:RNA endonuclease activity"/>
    <property type="evidence" value="ECO:0007669"/>
    <property type="project" value="UniProtKB-UniRule"/>
</dbReference>
<evidence type="ECO:0000256" key="2">
    <source>
        <dbReference type="ARBA" id="ARBA00022722"/>
    </source>
</evidence>
<dbReference type="Pfam" id="PF02130">
    <property type="entry name" value="YbeY"/>
    <property type="match status" value="1"/>
</dbReference>
<evidence type="ECO:0000256" key="6">
    <source>
        <dbReference type="ARBA" id="ARBA00022833"/>
    </source>
</evidence>
<keyword evidence="6 7" id="KW-0862">Zinc</keyword>
<dbReference type="InterPro" id="IPR023091">
    <property type="entry name" value="MetalPrtase_cat_dom_sf_prd"/>
</dbReference>
<protein>
    <recommendedName>
        <fullName evidence="7">Endoribonuclease YbeY</fullName>
        <ecNumber evidence="7">3.1.-.-</ecNumber>
    </recommendedName>
</protein>
<dbReference type="GO" id="GO:0004222">
    <property type="term" value="F:metalloendopeptidase activity"/>
    <property type="evidence" value="ECO:0007669"/>
    <property type="project" value="InterPro"/>
</dbReference>
<dbReference type="HAMAP" id="MF_00009">
    <property type="entry name" value="Endoribonucl_YbeY"/>
    <property type="match status" value="1"/>
</dbReference>
<keyword evidence="4 7" id="KW-0255">Endonuclease</keyword>
<proteinExistence type="inferred from homology"/>
<keyword evidence="7" id="KW-0690">Ribosome biogenesis</keyword>
<keyword evidence="3 7" id="KW-0479">Metal-binding</keyword>
<dbReference type="Gene3D" id="3.40.390.30">
    <property type="entry name" value="Metalloproteases ('zincins'), catalytic domain"/>
    <property type="match status" value="1"/>
</dbReference>
<comment type="subcellular location">
    <subcellularLocation>
        <location evidence="7">Cytoplasm</location>
    </subcellularLocation>
</comment>
<keyword evidence="5 7" id="KW-0378">Hydrolase</keyword>
<reference evidence="8 9" key="1">
    <citation type="journal article" date="2016" name="Nat. Commun.">
        <title>Thousands of microbial genomes shed light on interconnected biogeochemical processes in an aquifer system.</title>
        <authorList>
            <person name="Anantharaman K."/>
            <person name="Brown C.T."/>
            <person name="Hug L.A."/>
            <person name="Sharon I."/>
            <person name="Castelle C.J."/>
            <person name="Probst A.J."/>
            <person name="Thomas B.C."/>
            <person name="Singh A."/>
            <person name="Wilkins M.J."/>
            <person name="Karaoz U."/>
            <person name="Brodie E.L."/>
            <person name="Williams K.H."/>
            <person name="Hubbard S.S."/>
            <person name="Banfield J.F."/>
        </authorList>
    </citation>
    <scope>NUCLEOTIDE SEQUENCE [LARGE SCALE GENOMIC DNA]</scope>
</reference>
<feature type="binding site" evidence="7">
    <location>
        <position position="91"/>
    </location>
    <ligand>
        <name>Zn(2+)</name>
        <dbReference type="ChEBI" id="CHEBI:29105"/>
        <note>catalytic</note>
    </ligand>
</feature>
<comment type="cofactor">
    <cofactor evidence="7">
        <name>Zn(2+)</name>
        <dbReference type="ChEBI" id="CHEBI:29105"/>
    </cofactor>
    <text evidence="7">Binds 1 zinc ion.</text>
</comment>
<dbReference type="EMBL" id="MEUV01000008">
    <property type="protein sequence ID" value="OGC46310.1"/>
    <property type="molecule type" value="Genomic_DNA"/>
</dbReference>
<dbReference type="GO" id="GO:0006364">
    <property type="term" value="P:rRNA processing"/>
    <property type="evidence" value="ECO:0007669"/>
    <property type="project" value="UniProtKB-UniRule"/>
</dbReference>
<feature type="binding site" evidence="7">
    <location>
        <position position="97"/>
    </location>
    <ligand>
        <name>Zn(2+)</name>
        <dbReference type="ChEBI" id="CHEBI:29105"/>
        <note>catalytic</note>
    </ligand>
</feature>
<accession>A0A1F4UNE1</accession>
<comment type="similarity">
    <text evidence="1 7">Belongs to the endoribonuclease YbeY family.</text>
</comment>
<name>A0A1F4UNE1_UNCKA</name>
<evidence type="ECO:0000256" key="1">
    <source>
        <dbReference type="ARBA" id="ARBA00010875"/>
    </source>
</evidence>
<keyword evidence="7" id="KW-0963">Cytoplasm</keyword>
<evidence type="ECO:0000313" key="9">
    <source>
        <dbReference type="Proteomes" id="UP000178615"/>
    </source>
</evidence>
<dbReference type="PANTHER" id="PTHR46986:SF1">
    <property type="entry name" value="ENDORIBONUCLEASE YBEY, CHLOROPLASTIC"/>
    <property type="match status" value="1"/>
</dbReference>
<comment type="caution">
    <text evidence="8">The sequence shown here is derived from an EMBL/GenBank/DDBJ whole genome shotgun (WGS) entry which is preliminary data.</text>
</comment>
<dbReference type="PANTHER" id="PTHR46986">
    <property type="entry name" value="ENDORIBONUCLEASE YBEY, CHLOROPLASTIC"/>
    <property type="match status" value="1"/>
</dbReference>
<comment type="function">
    <text evidence="7">Single strand-specific metallo-endoribonuclease involved in late-stage 70S ribosome quality control and in maturation of the 3' terminus of the 16S rRNA.</text>
</comment>
<dbReference type="SUPFAM" id="SSF55486">
    <property type="entry name" value="Metalloproteases ('zincins'), catalytic domain"/>
    <property type="match status" value="1"/>
</dbReference>
<evidence type="ECO:0000256" key="5">
    <source>
        <dbReference type="ARBA" id="ARBA00022801"/>
    </source>
</evidence>
<organism evidence="8 9">
    <name type="scientific">candidate division WWE3 bacterium RBG_19FT_COMBO_34_6</name>
    <dbReference type="NCBI Taxonomy" id="1802612"/>
    <lineage>
        <taxon>Bacteria</taxon>
        <taxon>Katanobacteria</taxon>
    </lineage>
</organism>
<evidence type="ECO:0000313" key="8">
    <source>
        <dbReference type="EMBL" id="OGC46310.1"/>
    </source>
</evidence>